<dbReference type="GO" id="GO:0046872">
    <property type="term" value="F:metal ion binding"/>
    <property type="evidence" value="ECO:0007669"/>
    <property type="project" value="UniProtKB-KW"/>
</dbReference>
<comment type="subcellular location">
    <subcellularLocation>
        <location evidence="1 10">Mitochondrion inner membrane</location>
    </subcellularLocation>
</comment>
<protein>
    <recommendedName>
        <fullName evidence="10">Holocytochrome c-type synthase</fullName>
        <ecNumber evidence="10">4.4.1.17</ecNumber>
    </recommendedName>
</protein>
<keyword evidence="5 10" id="KW-0999">Mitochondrion inner membrane</keyword>
<organism evidence="13">
    <name type="scientific">Salpingoeca rosetta (strain ATCC 50818 / BSB-021)</name>
    <dbReference type="NCBI Taxonomy" id="946362"/>
    <lineage>
        <taxon>Eukaryota</taxon>
        <taxon>Choanoflagellata</taxon>
        <taxon>Craspedida</taxon>
        <taxon>Salpingoecidae</taxon>
        <taxon>Salpingoeca</taxon>
    </lineage>
</organism>
<dbReference type="OMA" id="ESHWHYP"/>
<feature type="compositionally biased region" description="Low complexity" evidence="11">
    <location>
        <begin position="233"/>
        <end position="251"/>
    </location>
</feature>
<keyword evidence="13" id="KW-1185">Reference proteome</keyword>
<dbReference type="Proteomes" id="UP000007799">
    <property type="component" value="Unassembled WGS sequence"/>
</dbReference>
<keyword evidence="8 10" id="KW-0472">Membrane</keyword>
<reference evidence="12" key="1">
    <citation type="submission" date="2009-08" db="EMBL/GenBank/DDBJ databases">
        <title>Annotation of Salpingoeca rosetta.</title>
        <authorList>
            <consortium name="The Broad Institute Genome Sequencing Platform"/>
            <person name="Russ C."/>
            <person name="Cuomo C."/>
            <person name="Burger G."/>
            <person name="Gray M.W."/>
            <person name="Holland P.W.H."/>
            <person name="King N."/>
            <person name="Lang F.B.F."/>
            <person name="Roger A.J."/>
            <person name="Ruiz-Trillo I."/>
            <person name="Young S.K."/>
            <person name="Zeng Q."/>
            <person name="Gargeya S."/>
            <person name="Alvarado L."/>
            <person name="Berlin A."/>
            <person name="Chapman S.B."/>
            <person name="Chen Z."/>
            <person name="Freedman E."/>
            <person name="Gellesch M."/>
            <person name="Goldberg J."/>
            <person name="Griggs A."/>
            <person name="Gujja S."/>
            <person name="Heilman E."/>
            <person name="Heiman D."/>
            <person name="Howarth C."/>
            <person name="Mehta T."/>
            <person name="Neiman D."/>
            <person name="Pearson M."/>
            <person name="Roberts A."/>
            <person name="Saif S."/>
            <person name="Shea T."/>
            <person name="Shenoy N."/>
            <person name="Sisk P."/>
            <person name="Stolte C."/>
            <person name="Sykes S."/>
            <person name="White J."/>
            <person name="Yandava C."/>
            <person name="Haas B."/>
            <person name="Nusbaum C."/>
            <person name="Birren B."/>
        </authorList>
    </citation>
    <scope>NUCLEOTIDE SEQUENCE [LARGE SCALE GENOMIC DNA]</scope>
    <source>
        <strain evidence="12">ATCC 50818</strain>
    </source>
</reference>
<dbReference type="KEGG" id="sre:PTSG_04025"/>
<dbReference type="EC" id="4.4.1.17" evidence="10"/>
<keyword evidence="4 10" id="KW-0479">Metal-binding</keyword>
<keyword evidence="6 10" id="KW-0408">Iron</keyword>
<accession>F2U7K0</accession>
<sequence length="251" mass="27209">MGATDMLRGGCPVIHKKGDDGAGGEQTEVMQAPASCASDAGASVNPNNQMLIQEKQAPSIGQSAPLPTNRVISSIPKADFTPAHQEQGESHWHYPSEQMFYNAMKRKGWKPEERDMSTVLAIHNAVNETAWRQVQEWEGLHAETSEEVKLTRFMGRPKDLTPKAFFRGLLGPMRRPFYPHALVCNGAVDEGALDSPTSVLDRVRMGFKRIFASQPPLKSSSVVPTLVTRDTTPHTGTGSTGSSTPAAADKA</sequence>
<gene>
    <name evidence="12" type="ORF">PTSG_04025</name>
</gene>
<evidence type="ECO:0000256" key="9">
    <source>
        <dbReference type="ARBA" id="ARBA00023239"/>
    </source>
</evidence>
<comment type="function">
    <text evidence="10">Lyase that catalyzes the covalent linking of the heme group to the cytochrome C apoprotein to produce the mature functional cytochrome.</text>
</comment>
<dbReference type="Pfam" id="PF01265">
    <property type="entry name" value="Cyto_heme_lyase"/>
    <property type="match status" value="1"/>
</dbReference>
<dbReference type="AlphaFoldDB" id="F2U7K0"/>
<keyword evidence="9 10" id="KW-0456">Lyase</keyword>
<evidence type="ECO:0000313" key="12">
    <source>
        <dbReference type="EMBL" id="EGD83417.1"/>
    </source>
</evidence>
<evidence type="ECO:0000256" key="2">
    <source>
        <dbReference type="ARBA" id="ARBA00007255"/>
    </source>
</evidence>
<proteinExistence type="inferred from homology"/>
<evidence type="ECO:0000256" key="1">
    <source>
        <dbReference type="ARBA" id="ARBA00004273"/>
    </source>
</evidence>
<keyword evidence="7 10" id="KW-0496">Mitochondrion</keyword>
<comment type="catalytic activity">
    <reaction evidence="10">
        <text>holo-[cytochrome c] = apo-[cytochrome c] + heme b</text>
        <dbReference type="Rhea" id="RHEA:22648"/>
        <dbReference type="Rhea" id="RHEA-COMP:10725"/>
        <dbReference type="Rhea" id="RHEA-COMP:10726"/>
        <dbReference type="ChEBI" id="CHEBI:29950"/>
        <dbReference type="ChEBI" id="CHEBI:60344"/>
        <dbReference type="ChEBI" id="CHEBI:83739"/>
        <dbReference type="EC" id="4.4.1.17"/>
    </reaction>
</comment>
<dbReference type="InterPro" id="IPR000511">
    <property type="entry name" value="Holocyt_c/c1_synthase"/>
</dbReference>
<dbReference type="GeneID" id="16075499"/>
<comment type="similarity">
    <text evidence="2 10">Belongs to the cytochrome c-type heme lyase family.</text>
</comment>
<dbReference type="PROSITE" id="PS00821">
    <property type="entry name" value="CYTO_HEME_LYASE_1"/>
    <property type="match status" value="1"/>
</dbReference>
<dbReference type="PANTHER" id="PTHR12743">
    <property type="entry name" value="CYTOCHROME C1 HEME LYASE"/>
    <property type="match status" value="1"/>
</dbReference>
<dbReference type="RefSeq" id="XP_004994921.1">
    <property type="nucleotide sequence ID" value="XM_004994864.1"/>
</dbReference>
<evidence type="ECO:0000256" key="6">
    <source>
        <dbReference type="ARBA" id="ARBA00023004"/>
    </source>
</evidence>
<dbReference type="GO" id="GO:0004408">
    <property type="term" value="F:holocytochrome-c synthase activity"/>
    <property type="evidence" value="ECO:0007669"/>
    <property type="project" value="UniProtKB-EC"/>
</dbReference>
<evidence type="ECO:0000256" key="3">
    <source>
        <dbReference type="ARBA" id="ARBA00022617"/>
    </source>
</evidence>
<evidence type="ECO:0000256" key="11">
    <source>
        <dbReference type="SAM" id="MobiDB-lite"/>
    </source>
</evidence>
<feature type="region of interest" description="Disordered" evidence="11">
    <location>
        <begin position="1"/>
        <end position="25"/>
    </location>
</feature>
<evidence type="ECO:0000313" key="13">
    <source>
        <dbReference type="Proteomes" id="UP000007799"/>
    </source>
</evidence>
<evidence type="ECO:0000256" key="7">
    <source>
        <dbReference type="ARBA" id="ARBA00023128"/>
    </source>
</evidence>
<dbReference type="eggNOG" id="KOG3996">
    <property type="taxonomic scope" value="Eukaryota"/>
</dbReference>
<evidence type="ECO:0000256" key="4">
    <source>
        <dbReference type="ARBA" id="ARBA00022723"/>
    </source>
</evidence>
<evidence type="ECO:0000256" key="10">
    <source>
        <dbReference type="RuleBase" id="RU363130"/>
    </source>
</evidence>
<name>F2U7K0_SALR5</name>
<dbReference type="InParanoid" id="F2U7K0"/>
<dbReference type="EMBL" id="GL832963">
    <property type="protein sequence ID" value="EGD83417.1"/>
    <property type="molecule type" value="Genomic_DNA"/>
</dbReference>
<evidence type="ECO:0000256" key="8">
    <source>
        <dbReference type="ARBA" id="ARBA00023136"/>
    </source>
</evidence>
<dbReference type="GO" id="GO:0005743">
    <property type="term" value="C:mitochondrial inner membrane"/>
    <property type="evidence" value="ECO:0007669"/>
    <property type="project" value="UniProtKB-SubCell"/>
</dbReference>
<dbReference type="OrthoDB" id="4243at2759"/>
<dbReference type="PANTHER" id="PTHR12743:SF0">
    <property type="entry name" value="HOLOCYTOCHROME C-TYPE SYNTHASE"/>
    <property type="match status" value="1"/>
</dbReference>
<evidence type="ECO:0000256" key="5">
    <source>
        <dbReference type="ARBA" id="ARBA00022792"/>
    </source>
</evidence>
<keyword evidence="3 10" id="KW-0349">Heme</keyword>
<dbReference type="STRING" id="946362.F2U7K0"/>
<feature type="region of interest" description="Disordered" evidence="11">
    <location>
        <begin position="228"/>
        <end position="251"/>
    </location>
</feature>